<organism evidence="9 10">
    <name type="scientific">Candidatus Woesebacteria bacterium RIFCSPLOWO2_01_FULL_44_14</name>
    <dbReference type="NCBI Taxonomy" id="1802525"/>
    <lineage>
        <taxon>Bacteria</taxon>
        <taxon>Candidatus Woeseibacteriota</taxon>
    </lineage>
</organism>
<evidence type="ECO:0008006" key="11">
    <source>
        <dbReference type="Google" id="ProtNLM"/>
    </source>
</evidence>
<dbReference type="Pfam" id="PF09594">
    <property type="entry name" value="GT87"/>
    <property type="match status" value="1"/>
</dbReference>
<evidence type="ECO:0000313" key="10">
    <source>
        <dbReference type="Proteomes" id="UP000178429"/>
    </source>
</evidence>
<evidence type="ECO:0000256" key="5">
    <source>
        <dbReference type="ARBA" id="ARBA00022989"/>
    </source>
</evidence>
<feature type="transmembrane region" description="Helical" evidence="8">
    <location>
        <begin position="260"/>
        <end position="293"/>
    </location>
</feature>
<evidence type="ECO:0000256" key="7">
    <source>
        <dbReference type="ARBA" id="ARBA00024033"/>
    </source>
</evidence>
<feature type="transmembrane region" description="Helical" evidence="8">
    <location>
        <begin position="74"/>
        <end position="92"/>
    </location>
</feature>
<comment type="caution">
    <text evidence="9">The sequence shown here is derived from an EMBL/GenBank/DDBJ whole genome shotgun (WGS) entry which is preliminary data.</text>
</comment>
<comment type="subcellular location">
    <subcellularLocation>
        <location evidence="1">Cell membrane</location>
        <topology evidence="1">Multi-pass membrane protein</topology>
    </subcellularLocation>
</comment>
<keyword evidence="3" id="KW-0808">Transferase</keyword>
<comment type="similarity">
    <text evidence="7">Belongs to the glycosyltransferase 87 family.</text>
</comment>
<proteinExistence type="inferred from homology"/>
<feature type="transmembrane region" description="Helical" evidence="8">
    <location>
        <begin position="299"/>
        <end position="318"/>
    </location>
</feature>
<reference evidence="9 10" key="1">
    <citation type="journal article" date="2016" name="Nat. Commun.">
        <title>Thousands of microbial genomes shed light on interconnected biogeochemical processes in an aquifer system.</title>
        <authorList>
            <person name="Anantharaman K."/>
            <person name="Brown C.T."/>
            <person name="Hug L.A."/>
            <person name="Sharon I."/>
            <person name="Castelle C.J."/>
            <person name="Probst A.J."/>
            <person name="Thomas B.C."/>
            <person name="Singh A."/>
            <person name="Wilkins M.J."/>
            <person name="Karaoz U."/>
            <person name="Brodie E.L."/>
            <person name="Williams K.H."/>
            <person name="Hubbard S.S."/>
            <person name="Banfield J.F."/>
        </authorList>
    </citation>
    <scope>NUCLEOTIDE SEQUENCE [LARGE SCALE GENOMIC DNA]</scope>
</reference>
<feature type="transmembrane region" description="Helical" evidence="8">
    <location>
        <begin position="179"/>
        <end position="199"/>
    </location>
</feature>
<dbReference type="EMBL" id="MGHL01000002">
    <property type="protein sequence ID" value="OGM70770.1"/>
    <property type="molecule type" value="Genomic_DNA"/>
</dbReference>
<protein>
    <recommendedName>
        <fullName evidence="11">Glycosyltransferase RgtA/B/C/D-like domain-containing protein</fullName>
    </recommendedName>
</protein>
<feature type="transmembrane region" description="Helical" evidence="8">
    <location>
        <begin position="144"/>
        <end position="172"/>
    </location>
</feature>
<accession>A0A1F8C3N0</accession>
<evidence type="ECO:0000256" key="1">
    <source>
        <dbReference type="ARBA" id="ARBA00004651"/>
    </source>
</evidence>
<feature type="transmembrane region" description="Helical" evidence="8">
    <location>
        <begin position="98"/>
        <end position="115"/>
    </location>
</feature>
<evidence type="ECO:0000256" key="3">
    <source>
        <dbReference type="ARBA" id="ARBA00022679"/>
    </source>
</evidence>
<keyword evidence="6 8" id="KW-0472">Membrane</keyword>
<keyword evidence="5 8" id="KW-1133">Transmembrane helix</keyword>
<evidence type="ECO:0000256" key="8">
    <source>
        <dbReference type="SAM" id="Phobius"/>
    </source>
</evidence>
<sequence>MRKYLFLILLLGVHLFLLLNLQFTAWPEMLSYPYLKNHGFLLYRDMIHPYPPLLTLVLSWLYKFLGYKLMVMKIFTWSLILANDVLVFLIVNKLTKKLAPSLWALIVYILTQPFLEGNMLWFDNVIVTPILLGTFFMLQKKYFWAGLSLALAALTKQTAGLFLVLGIAYLVFQRSKIKNLTSFLAGPVVLGLVLGFRLLTENQFTDFINWTLIYPATKWGQFPGYIDLALSQRELVVLVLLVLPAFAALRLRRGKPVILFWYFLVSLVMIYPRFSFFHAQTAIAFVAIIFGLVTSRARLTYLLLIIVAISLPAIRLNWQKPPRFYGANEQQLAQVIKNKTASDDKIYLLNLSSQYYVLADHLPAKPWSDNFGWYFAMPGVEEELILRWEKNPPSVIFWRDAEPGAWWELGTYEPPKLTNFIRANYTRKEEIQKGIWLWRKN</sequence>
<evidence type="ECO:0000256" key="2">
    <source>
        <dbReference type="ARBA" id="ARBA00022475"/>
    </source>
</evidence>
<name>A0A1F8C3N0_9BACT</name>
<dbReference type="InterPro" id="IPR018584">
    <property type="entry name" value="GT87"/>
</dbReference>
<dbReference type="STRING" id="1802525.A2975_02675"/>
<gene>
    <name evidence="9" type="ORF">A2975_02675</name>
</gene>
<keyword evidence="2" id="KW-1003">Cell membrane</keyword>
<evidence type="ECO:0000256" key="6">
    <source>
        <dbReference type="ARBA" id="ARBA00023136"/>
    </source>
</evidence>
<evidence type="ECO:0000313" key="9">
    <source>
        <dbReference type="EMBL" id="OGM70770.1"/>
    </source>
</evidence>
<dbReference type="GO" id="GO:0016758">
    <property type="term" value="F:hexosyltransferase activity"/>
    <property type="evidence" value="ECO:0007669"/>
    <property type="project" value="InterPro"/>
</dbReference>
<feature type="transmembrane region" description="Helical" evidence="8">
    <location>
        <begin position="235"/>
        <end position="251"/>
    </location>
</feature>
<dbReference type="Proteomes" id="UP000178429">
    <property type="component" value="Unassembled WGS sequence"/>
</dbReference>
<dbReference type="GO" id="GO:0005886">
    <property type="term" value="C:plasma membrane"/>
    <property type="evidence" value="ECO:0007669"/>
    <property type="project" value="UniProtKB-SubCell"/>
</dbReference>
<evidence type="ECO:0000256" key="4">
    <source>
        <dbReference type="ARBA" id="ARBA00022692"/>
    </source>
</evidence>
<keyword evidence="4 8" id="KW-0812">Transmembrane</keyword>
<dbReference type="AlphaFoldDB" id="A0A1F8C3N0"/>